<dbReference type="InterPro" id="IPR029063">
    <property type="entry name" value="SAM-dependent_MTases_sf"/>
</dbReference>
<feature type="region of interest" description="Disordered" evidence="1">
    <location>
        <begin position="374"/>
        <end position="401"/>
    </location>
</feature>
<dbReference type="CDD" id="cd02440">
    <property type="entry name" value="AdoMet_MTases"/>
    <property type="match status" value="1"/>
</dbReference>
<protein>
    <recommendedName>
        <fullName evidence="4">Capsule polysaccharide biosynthesis protein</fullName>
    </recommendedName>
</protein>
<evidence type="ECO:0000313" key="2">
    <source>
        <dbReference type="EMBL" id="WFR97158.1"/>
    </source>
</evidence>
<dbReference type="KEGG" id="rtu:PR017_08675"/>
<dbReference type="Pfam" id="PF05159">
    <property type="entry name" value="Capsule_synth"/>
    <property type="match status" value="1"/>
</dbReference>
<reference evidence="3" key="2">
    <citation type="journal article" date="2023" name="MicrobiologyOpen">
        <title>Genomics of the tumorigenes clade of the family Rhizobiaceae and description of Rhizobium rhododendri sp. nov.</title>
        <authorList>
            <person name="Kuzmanovic N."/>
            <person name="diCenzo G.C."/>
            <person name="Bunk B."/>
            <person name="Sproeer C."/>
            <person name="Fruehling A."/>
            <person name="Neumann-Schaal M."/>
            <person name="Overmann J."/>
            <person name="Smalla K."/>
        </authorList>
    </citation>
    <scope>NUCLEOTIDE SEQUENCE [LARGE SCALE GENOMIC DNA]</scope>
    <source>
        <strain evidence="3">1078</strain>
    </source>
</reference>
<accession>A0AAF1KJQ9</accession>
<proteinExistence type="predicted"/>
<evidence type="ECO:0000313" key="3">
    <source>
        <dbReference type="Proteomes" id="UP000249499"/>
    </source>
</evidence>
<reference evidence="2 3" key="1">
    <citation type="journal article" date="2018" name="Sci. Rep.">
        <title>Rhizobium tumorigenes sp. nov., a novel plant tumorigenic bacterium isolated from cane gall tumors on thornless blackberry.</title>
        <authorList>
            <person name="Kuzmanovi N."/>
            <person name="Smalla K."/>
            <person name="Gronow S."/>
            <person name="PuBawska J."/>
        </authorList>
    </citation>
    <scope>NUCLEOTIDE SEQUENCE [LARGE SCALE GENOMIC DNA]</scope>
    <source>
        <strain evidence="2 3">1078</strain>
    </source>
</reference>
<dbReference type="SUPFAM" id="SSF53335">
    <property type="entry name" value="S-adenosyl-L-methionine-dependent methyltransferases"/>
    <property type="match status" value="1"/>
</dbReference>
<evidence type="ECO:0000256" key="1">
    <source>
        <dbReference type="SAM" id="MobiDB-lite"/>
    </source>
</evidence>
<sequence length="754" mass="82465">MPTTVAWNTGIPNKPLLDGFFAPDVASVPVDLEVPEFWFTVKADGDRHRKMFSEFCAGLGRRRVTTNLSIVPFGTHLAPRRPPNGGITISYHSVGSGPNIWRIKETPIVGWYSFDENGFSGWSSLALFPELHAEAIDAVNTEAARRRVKALVMALRAGNTSKYEQSGEAFDAGRPFVYFPMQLLEDPVAQFCRIDPLEVLRHAAAQADATGRLLVVKRHPQCTNSLVTRTLDEVQAQHRNVMVSTASIHRHLEQCETVIVANSGVGLEALLYEKAVFTFASSEYELGGFPCGSLSDLDAAFTHRSQPEDGRAARFVSYYLDKCCFSIDDRQTIDRCIEKALLGRVRHVPPIFTGERDDLLKMHANVESLRRELSTAKSQLTAPNNRNATQAGSWRNAPAAQAATSVATQGQGLEHDLAAQTAFVMHSAGLAASVGDNIMTKIARATFAEFAELALSLRADPDARRLVDSQLLQSGYAAGLDRNVAARNITAADYQRLHDGDAGYQNNNWLVDHAAVIASARPETLTEVGCGNGRFLRAIAGSVRNVIGLDWARSPLLGQLPSNVHFQSTNVLTDALPRADICCSADVLEHFTPDALPALIAKLHESARLNYHVIACYDDGHSHCAVLHPGQWLGLFKTVSATYEIAAIIPRRGRPDQLVCVITNVPNAANYFPYLGVVVGTWQTSSGQRVTFGNDFSVTIEGQIVASWFPMTDGRAAVGWMQSKMVDVLDPAEDGKALTITNMRGERHEVRRVL</sequence>
<dbReference type="EMBL" id="CP117255">
    <property type="protein sequence ID" value="WFR97158.1"/>
    <property type="molecule type" value="Genomic_DNA"/>
</dbReference>
<gene>
    <name evidence="2" type="ORF">PR017_08675</name>
</gene>
<feature type="compositionally biased region" description="Polar residues" evidence="1">
    <location>
        <begin position="375"/>
        <end position="393"/>
    </location>
</feature>
<organism evidence="2 3">
    <name type="scientific">Rhizobium tumorigenes</name>
    <dbReference type="NCBI Taxonomy" id="2041385"/>
    <lineage>
        <taxon>Bacteria</taxon>
        <taxon>Pseudomonadati</taxon>
        <taxon>Pseudomonadota</taxon>
        <taxon>Alphaproteobacteria</taxon>
        <taxon>Hyphomicrobiales</taxon>
        <taxon>Rhizobiaceae</taxon>
        <taxon>Rhizobium/Agrobacterium group</taxon>
        <taxon>Rhizobium</taxon>
    </lineage>
</organism>
<dbReference type="Proteomes" id="UP000249499">
    <property type="component" value="Chromosome"/>
</dbReference>
<evidence type="ECO:0008006" key="4">
    <source>
        <dbReference type="Google" id="ProtNLM"/>
    </source>
</evidence>
<dbReference type="AlphaFoldDB" id="A0AAF1KJQ9"/>
<dbReference type="RefSeq" id="WP_161959395.1">
    <property type="nucleotide sequence ID" value="NZ_CP117255.1"/>
</dbReference>
<keyword evidence="3" id="KW-1185">Reference proteome</keyword>
<dbReference type="Gene3D" id="3.40.50.150">
    <property type="entry name" value="Vaccinia Virus protein VP39"/>
    <property type="match status" value="1"/>
</dbReference>
<dbReference type="GO" id="GO:0015774">
    <property type="term" value="P:polysaccharide transport"/>
    <property type="evidence" value="ECO:0007669"/>
    <property type="project" value="InterPro"/>
</dbReference>
<name>A0AAF1KJQ9_9HYPH</name>
<dbReference type="GO" id="GO:0000271">
    <property type="term" value="P:polysaccharide biosynthetic process"/>
    <property type="evidence" value="ECO:0007669"/>
    <property type="project" value="InterPro"/>
</dbReference>
<dbReference type="InterPro" id="IPR007833">
    <property type="entry name" value="Capsule_polysaccharide_synth"/>
</dbReference>